<dbReference type="RefSeq" id="XP_976683.2">
    <property type="nucleotide sequence ID" value="XM_971590.2"/>
</dbReference>
<reference evidence="2" key="1">
    <citation type="journal article" date="2006" name="PLoS Biol.">
        <title>Macronuclear genome sequence of the ciliate Tetrahymena thermophila, a model eukaryote.</title>
        <authorList>
            <person name="Eisen J.A."/>
            <person name="Coyne R.S."/>
            <person name="Wu M."/>
            <person name="Wu D."/>
            <person name="Thiagarajan M."/>
            <person name="Wortman J.R."/>
            <person name="Badger J.H."/>
            <person name="Ren Q."/>
            <person name="Amedeo P."/>
            <person name="Jones K.M."/>
            <person name="Tallon L.J."/>
            <person name="Delcher A.L."/>
            <person name="Salzberg S.L."/>
            <person name="Silva J.C."/>
            <person name="Haas B.J."/>
            <person name="Majoros W.H."/>
            <person name="Farzad M."/>
            <person name="Carlton J.M."/>
            <person name="Smith R.K. Jr."/>
            <person name="Garg J."/>
            <person name="Pearlman R.E."/>
            <person name="Karrer K.M."/>
            <person name="Sun L."/>
            <person name="Manning G."/>
            <person name="Elde N.C."/>
            <person name="Turkewitz A.P."/>
            <person name="Asai D.J."/>
            <person name="Wilkes D.E."/>
            <person name="Wang Y."/>
            <person name="Cai H."/>
            <person name="Collins K."/>
            <person name="Stewart B.A."/>
            <person name="Lee S.R."/>
            <person name="Wilamowska K."/>
            <person name="Weinberg Z."/>
            <person name="Ruzzo W.L."/>
            <person name="Wloga D."/>
            <person name="Gaertig J."/>
            <person name="Frankel J."/>
            <person name="Tsao C.-C."/>
            <person name="Gorovsky M.A."/>
            <person name="Keeling P.J."/>
            <person name="Waller R.F."/>
            <person name="Patron N.J."/>
            <person name="Cherry J.M."/>
            <person name="Stover N.A."/>
            <person name="Krieger C.J."/>
            <person name="del Toro C."/>
            <person name="Ryder H.F."/>
            <person name="Williamson S.C."/>
            <person name="Barbeau R.A."/>
            <person name="Hamilton E.P."/>
            <person name="Orias E."/>
        </authorList>
    </citation>
    <scope>NUCLEOTIDE SEQUENCE [LARGE SCALE GENOMIC DNA]</scope>
    <source>
        <strain evidence="2">SB210</strain>
    </source>
</reference>
<dbReference type="AlphaFoldDB" id="I7LTS9"/>
<proteinExistence type="predicted"/>
<evidence type="ECO:0000313" key="1">
    <source>
        <dbReference type="EMBL" id="EAR86088.2"/>
    </source>
</evidence>
<accession>I7LTS9</accession>
<dbReference type="KEGG" id="tet:TTHERM_00548350"/>
<dbReference type="Proteomes" id="UP000009168">
    <property type="component" value="Unassembled WGS sequence"/>
</dbReference>
<keyword evidence="2" id="KW-1185">Reference proteome</keyword>
<protein>
    <submittedName>
        <fullName evidence="1">Uncharacterized protein</fullName>
    </submittedName>
</protein>
<dbReference type="GeneID" id="7822807"/>
<organism evidence="1 2">
    <name type="scientific">Tetrahymena thermophila (strain SB210)</name>
    <dbReference type="NCBI Taxonomy" id="312017"/>
    <lineage>
        <taxon>Eukaryota</taxon>
        <taxon>Sar</taxon>
        <taxon>Alveolata</taxon>
        <taxon>Ciliophora</taxon>
        <taxon>Intramacronucleata</taxon>
        <taxon>Oligohymenophorea</taxon>
        <taxon>Hymenostomatida</taxon>
        <taxon>Tetrahymenina</taxon>
        <taxon>Tetrahymenidae</taxon>
        <taxon>Tetrahymena</taxon>
    </lineage>
</organism>
<dbReference type="InParanoid" id="I7LTS9"/>
<sequence length="410" mass="49425">MKNQKFGDSLIKKQLQDIEQYGAFTTHLQEGQQQKWQIYKNLYIPKTEMQIKYKSKDLLEKYSIILNEDTNKRIRAKKWKYFRLNKRYINFKNGIYTLFYDIPFQLLNCLIGVHVTIKKKLGLDEYLDSNFIDIQPEINYLKRLNIFNQKDIQDQLLNCPIIDLISEIVRQLKWTEFLFSYKKNLDLYIYIEVLKNVFSPNVLKLNNQDYQRVFEKVLGIFIINSFKEKIKSSQSTCIELFNDCLSFLNYYKLESFQKKLLKIQYKFESISIRKAYKDLPVDSFLAQRQKYFWKIEQNWINNTVISSINTLMENVIYGNFGIKVVFCKKNSEGKNLRTLYENFQDIKQTVRQRIQKKLLQSLQVEQVDDDEEIFGECCFSIWHNIYQYYIKNIWNFPNTTLVITLNNNFP</sequence>
<name>I7LTS9_TETTS</name>
<dbReference type="EMBL" id="GG662864">
    <property type="protein sequence ID" value="EAR86088.2"/>
    <property type="molecule type" value="Genomic_DNA"/>
</dbReference>
<evidence type="ECO:0000313" key="2">
    <source>
        <dbReference type="Proteomes" id="UP000009168"/>
    </source>
</evidence>
<gene>
    <name evidence="1" type="ORF">TTHERM_00548350</name>
</gene>